<dbReference type="RefSeq" id="WP_224140919.1">
    <property type="nucleotide sequence ID" value="NZ_JAIQUM010000056.1"/>
</dbReference>
<protein>
    <submittedName>
        <fullName evidence="2">Uncharacterized protein</fullName>
    </submittedName>
</protein>
<accession>A0ABS7UWU6</accession>
<organism evidence="2 3">
    <name type="scientific">Metabacillus rhizolycopersici</name>
    <dbReference type="NCBI Taxonomy" id="2875709"/>
    <lineage>
        <taxon>Bacteria</taxon>
        <taxon>Bacillati</taxon>
        <taxon>Bacillota</taxon>
        <taxon>Bacilli</taxon>
        <taxon>Bacillales</taxon>
        <taxon>Bacillaceae</taxon>
        <taxon>Metabacillus</taxon>
    </lineage>
</organism>
<gene>
    <name evidence="2" type="ORF">K9V48_19945</name>
</gene>
<reference evidence="2" key="1">
    <citation type="submission" date="2024-05" db="EMBL/GenBank/DDBJ databases">
        <title>Metabacillus sp. nov., isolated from the rhizosphere soil of tomato plants.</title>
        <authorList>
            <person name="Ma R."/>
        </authorList>
    </citation>
    <scope>NUCLEOTIDE SEQUENCE</scope>
    <source>
        <strain evidence="2">DBTR6</strain>
    </source>
</reference>
<evidence type="ECO:0000313" key="3">
    <source>
        <dbReference type="Proteomes" id="UP001165287"/>
    </source>
</evidence>
<proteinExistence type="predicted"/>
<feature type="transmembrane region" description="Helical" evidence="1">
    <location>
        <begin position="12"/>
        <end position="30"/>
    </location>
</feature>
<dbReference type="Proteomes" id="UP001165287">
    <property type="component" value="Unassembled WGS sequence"/>
</dbReference>
<keyword evidence="3" id="KW-1185">Reference proteome</keyword>
<name>A0ABS7UWU6_9BACI</name>
<keyword evidence="1" id="KW-0812">Transmembrane</keyword>
<keyword evidence="1" id="KW-1133">Transmembrane helix</keyword>
<evidence type="ECO:0000256" key="1">
    <source>
        <dbReference type="SAM" id="Phobius"/>
    </source>
</evidence>
<dbReference type="EMBL" id="JAIQUM010000056">
    <property type="protein sequence ID" value="MBZ5752463.1"/>
    <property type="molecule type" value="Genomic_DNA"/>
</dbReference>
<keyword evidence="1" id="KW-0472">Membrane</keyword>
<sequence>MEIHLPKSINKFYYFLFPVIFVLIGYNNIFNNWELPLFGFNELEDFGRLLFVLGISACESTLMI</sequence>
<comment type="caution">
    <text evidence="2">The sequence shown here is derived from an EMBL/GenBank/DDBJ whole genome shotgun (WGS) entry which is preliminary data.</text>
</comment>
<evidence type="ECO:0000313" key="2">
    <source>
        <dbReference type="EMBL" id="MBZ5752463.1"/>
    </source>
</evidence>